<dbReference type="EMBL" id="CAEY01001361">
    <property type="status" value="NOT_ANNOTATED_CDS"/>
    <property type="molecule type" value="Genomic_DNA"/>
</dbReference>
<reference evidence="2" key="1">
    <citation type="submission" date="2011-08" db="EMBL/GenBank/DDBJ databases">
        <authorList>
            <person name="Rombauts S."/>
        </authorList>
    </citation>
    <scope>NUCLEOTIDE SEQUENCE</scope>
    <source>
        <strain evidence="2">London</strain>
    </source>
</reference>
<protein>
    <submittedName>
        <fullName evidence="1">Uncharacterized protein</fullName>
    </submittedName>
</protein>
<dbReference type="Proteomes" id="UP000015104">
    <property type="component" value="Unassembled WGS sequence"/>
</dbReference>
<name>T1K2C4_TETUR</name>
<dbReference type="HOGENOM" id="CLU_3351659_0_0_1"/>
<proteinExistence type="predicted"/>
<organism evidence="1 2">
    <name type="scientific">Tetranychus urticae</name>
    <name type="common">Two-spotted spider mite</name>
    <dbReference type="NCBI Taxonomy" id="32264"/>
    <lineage>
        <taxon>Eukaryota</taxon>
        <taxon>Metazoa</taxon>
        <taxon>Ecdysozoa</taxon>
        <taxon>Arthropoda</taxon>
        <taxon>Chelicerata</taxon>
        <taxon>Arachnida</taxon>
        <taxon>Acari</taxon>
        <taxon>Acariformes</taxon>
        <taxon>Trombidiformes</taxon>
        <taxon>Prostigmata</taxon>
        <taxon>Eleutherengona</taxon>
        <taxon>Raphignathae</taxon>
        <taxon>Tetranychoidea</taxon>
        <taxon>Tetranychidae</taxon>
        <taxon>Tetranychus</taxon>
    </lineage>
</organism>
<keyword evidence="2" id="KW-1185">Reference proteome</keyword>
<reference evidence="1" key="2">
    <citation type="submission" date="2015-06" db="UniProtKB">
        <authorList>
            <consortium name="EnsemblMetazoa"/>
        </authorList>
    </citation>
    <scope>IDENTIFICATION</scope>
</reference>
<dbReference type="EnsemblMetazoa" id="tetur04g04530.1">
    <property type="protein sequence ID" value="tetur04g04530.1"/>
    <property type="gene ID" value="tetur04g04530"/>
</dbReference>
<evidence type="ECO:0000313" key="2">
    <source>
        <dbReference type="Proteomes" id="UP000015104"/>
    </source>
</evidence>
<accession>T1K2C4</accession>
<evidence type="ECO:0000313" key="1">
    <source>
        <dbReference type="EnsemblMetazoa" id="tetur04g04530.1"/>
    </source>
</evidence>
<sequence>MINNFGPTMKSSVLLDSTDKTIIASISICNHAHGNYQ</sequence>
<dbReference type="AlphaFoldDB" id="T1K2C4"/>